<dbReference type="InterPro" id="IPR004089">
    <property type="entry name" value="MCPsignal_dom"/>
</dbReference>
<dbReference type="SUPFAM" id="SSF58104">
    <property type="entry name" value="Methyl-accepting chemotaxis protein (MCP) signaling domain"/>
    <property type="match status" value="1"/>
</dbReference>
<dbReference type="Gene3D" id="1.10.287.950">
    <property type="entry name" value="Methyl-accepting chemotaxis protein"/>
    <property type="match status" value="1"/>
</dbReference>
<evidence type="ECO:0000256" key="1">
    <source>
        <dbReference type="ARBA" id="ARBA00022481"/>
    </source>
</evidence>
<feature type="transmembrane region" description="Helical" evidence="4">
    <location>
        <begin position="46"/>
        <end position="68"/>
    </location>
</feature>
<reference evidence="6 7" key="1">
    <citation type="journal article" date="2010" name="Stand. Genomic Sci.">
        <title>Complete genome sequence of Desulfarculus baarsii type strain (2st14).</title>
        <authorList>
            <person name="Sun H."/>
            <person name="Spring S."/>
            <person name="Lapidus A."/>
            <person name="Davenport K."/>
            <person name="Del Rio T.G."/>
            <person name="Tice H."/>
            <person name="Nolan M."/>
            <person name="Copeland A."/>
            <person name="Cheng J.F."/>
            <person name="Lucas S."/>
            <person name="Tapia R."/>
            <person name="Goodwin L."/>
            <person name="Pitluck S."/>
            <person name="Ivanova N."/>
            <person name="Pagani I."/>
            <person name="Mavromatis K."/>
            <person name="Ovchinnikova G."/>
            <person name="Pati A."/>
            <person name="Chen A."/>
            <person name="Palaniappan K."/>
            <person name="Hauser L."/>
            <person name="Chang Y.J."/>
            <person name="Jeffries C.D."/>
            <person name="Detter J.C."/>
            <person name="Han C."/>
            <person name="Rohde M."/>
            <person name="Brambilla E."/>
            <person name="Goker M."/>
            <person name="Woyke T."/>
            <person name="Bristow J."/>
            <person name="Eisen J.A."/>
            <person name="Markowitz V."/>
            <person name="Hugenholtz P."/>
            <person name="Kyrpides N.C."/>
            <person name="Klenk H.P."/>
            <person name="Land M."/>
        </authorList>
    </citation>
    <scope>NUCLEOTIDE SEQUENCE [LARGE SCALE GENOMIC DNA]</scope>
    <source>
        <strain evidence="7">ATCC 33931 / DSM 2075 / LMG 7858 / VKM B-1802 / 2st14</strain>
    </source>
</reference>
<feature type="transmembrane region" description="Helical" evidence="4">
    <location>
        <begin position="12"/>
        <end position="34"/>
    </location>
</feature>
<accession>E1QLG0</accession>
<feature type="domain" description="Methyl-accepting transducer" evidence="5">
    <location>
        <begin position="321"/>
        <end position="550"/>
    </location>
</feature>
<dbReference type="Proteomes" id="UP000009047">
    <property type="component" value="Chromosome"/>
</dbReference>
<dbReference type="PRINTS" id="PR00260">
    <property type="entry name" value="CHEMTRNSDUCR"/>
</dbReference>
<keyword evidence="4" id="KW-1133">Transmembrane helix</keyword>
<dbReference type="GO" id="GO:0006935">
    <property type="term" value="P:chemotaxis"/>
    <property type="evidence" value="ECO:0007669"/>
    <property type="project" value="InterPro"/>
</dbReference>
<comment type="similarity">
    <text evidence="2">Belongs to the methyl-accepting chemotaxis (MCP) protein family.</text>
</comment>
<evidence type="ECO:0000313" key="7">
    <source>
        <dbReference type="Proteomes" id="UP000009047"/>
    </source>
</evidence>
<dbReference type="PROSITE" id="PS50111">
    <property type="entry name" value="CHEMOTAXIS_TRANSDUC_2"/>
    <property type="match status" value="1"/>
</dbReference>
<feature type="transmembrane region" description="Helical" evidence="4">
    <location>
        <begin position="111"/>
        <end position="136"/>
    </location>
</feature>
<dbReference type="eggNOG" id="COG0840">
    <property type="taxonomic scope" value="Bacteria"/>
</dbReference>
<dbReference type="InterPro" id="IPR051310">
    <property type="entry name" value="MCP_chemotaxis"/>
</dbReference>
<feature type="transmembrane region" description="Helical" evidence="4">
    <location>
        <begin position="156"/>
        <end position="175"/>
    </location>
</feature>
<evidence type="ECO:0000259" key="5">
    <source>
        <dbReference type="PROSITE" id="PS50111"/>
    </source>
</evidence>
<dbReference type="HOGENOM" id="CLU_474680_0_0_7"/>
<dbReference type="InterPro" id="IPR004090">
    <property type="entry name" value="Chemotax_Me-accpt_rcpt"/>
</dbReference>
<keyword evidence="1" id="KW-0488">Methylation</keyword>
<protein>
    <submittedName>
        <fullName evidence="6">Methyl-accepting chemotaxis sensory transducer</fullName>
    </submittedName>
</protein>
<evidence type="ECO:0000256" key="3">
    <source>
        <dbReference type="PROSITE-ProRule" id="PRU00284"/>
    </source>
</evidence>
<feature type="transmembrane region" description="Helical" evidence="4">
    <location>
        <begin position="88"/>
        <end position="105"/>
    </location>
</feature>
<feature type="transmembrane region" description="Helical" evidence="4">
    <location>
        <begin position="286"/>
        <end position="304"/>
    </location>
</feature>
<dbReference type="RefSeq" id="WP_013259832.1">
    <property type="nucleotide sequence ID" value="NC_014365.1"/>
</dbReference>
<dbReference type="STRING" id="644282.Deba_3042"/>
<dbReference type="AlphaFoldDB" id="E1QLG0"/>
<evidence type="ECO:0000313" key="6">
    <source>
        <dbReference type="EMBL" id="ADK86395.1"/>
    </source>
</evidence>
<dbReference type="PANTHER" id="PTHR43531:SF14">
    <property type="entry name" value="METHYL-ACCEPTING CHEMOTAXIS PROTEIN I-RELATED"/>
    <property type="match status" value="1"/>
</dbReference>
<organism evidence="6 7">
    <name type="scientific">Desulfarculus baarsii (strain ATCC 33931 / DSM 2075 / LMG 7858 / VKM B-1802 / 2st14)</name>
    <dbReference type="NCBI Taxonomy" id="644282"/>
    <lineage>
        <taxon>Bacteria</taxon>
        <taxon>Pseudomonadati</taxon>
        <taxon>Thermodesulfobacteriota</taxon>
        <taxon>Desulfarculia</taxon>
        <taxon>Desulfarculales</taxon>
        <taxon>Desulfarculaceae</taxon>
        <taxon>Desulfarculus</taxon>
    </lineage>
</organism>
<dbReference type="KEGG" id="dbr:Deba_3042"/>
<dbReference type="EMBL" id="CP002085">
    <property type="protein sequence ID" value="ADK86395.1"/>
    <property type="molecule type" value="Genomic_DNA"/>
</dbReference>
<evidence type="ECO:0000256" key="2">
    <source>
        <dbReference type="ARBA" id="ARBA00029447"/>
    </source>
</evidence>
<keyword evidence="3" id="KW-0807">Transducer</keyword>
<dbReference type="GO" id="GO:0007165">
    <property type="term" value="P:signal transduction"/>
    <property type="evidence" value="ECO:0007669"/>
    <property type="project" value="UniProtKB-KW"/>
</dbReference>
<dbReference type="GO" id="GO:0004888">
    <property type="term" value="F:transmembrane signaling receptor activity"/>
    <property type="evidence" value="ECO:0007669"/>
    <property type="project" value="InterPro"/>
</dbReference>
<keyword evidence="7" id="KW-1185">Reference proteome</keyword>
<dbReference type="Pfam" id="PF00015">
    <property type="entry name" value="MCPsignal"/>
    <property type="match status" value="1"/>
</dbReference>
<name>E1QLG0_DESB2</name>
<gene>
    <name evidence="6" type="ordered locus">Deba_3042</name>
</gene>
<sequence>MEQRRLIGKGKFILLTAGYFVLCNWAFIVLTRVIQPILLGEVHFNWLVRTIVAPIPLSLVLFLPFVFIAGRFYERPDFDFPGKMQSGVKILAVVAFALTFIMTYTGDGGDLIMIGMISLNVMLAIVNASYALRFVLVRLVARNFPDFDQTRQTVRLAPRIMFIVLLGVNMMMMFINGVHVVYRGVYFQNQALRMTQSMELALASGGGAAAARAAARGFAVNEATAATADPAQAMAIQAASEGRGHAVKGDVVLAALALGEGGRYLVASAPVSVVHAVLYRNFTSPMIVFSLLAALFGLLVWLMVRSMARPIERVIDGLDEVGGAVAQSARHLSSSSQSLAEGSSQQAASLEESAASMEQMSAMTRRNAHSAQQCHQLMGQAAAHVTQARQVMDQLNASMEQVTAASEATFKIIKTIDEVAFQTNLLALNAAVEAARAGEAGAGFAVVADEVRNLALRAAAAARETSAMIEDTVGKVKAGAAMADQAAQGFAAVASATGKVGELVGEIAAASDEQARGIVQVGQAVSQMDQLTQRNAAGAEETASAAHDMDGQAKRMHALVRALAALISNRHRGE</sequence>
<keyword evidence="4" id="KW-0472">Membrane</keyword>
<dbReference type="GO" id="GO:0005886">
    <property type="term" value="C:plasma membrane"/>
    <property type="evidence" value="ECO:0007669"/>
    <property type="project" value="TreeGrafter"/>
</dbReference>
<dbReference type="PANTHER" id="PTHR43531">
    <property type="entry name" value="PROTEIN ICFG"/>
    <property type="match status" value="1"/>
</dbReference>
<proteinExistence type="inferred from homology"/>
<keyword evidence="4" id="KW-0812">Transmembrane</keyword>
<dbReference type="SMART" id="SM00283">
    <property type="entry name" value="MA"/>
    <property type="match status" value="1"/>
</dbReference>
<evidence type="ECO:0000256" key="4">
    <source>
        <dbReference type="SAM" id="Phobius"/>
    </source>
</evidence>